<dbReference type="EMBL" id="CP046052">
    <property type="protein sequence ID" value="QGM44673.1"/>
    <property type="molecule type" value="Genomic_DNA"/>
</dbReference>
<dbReference type="OrthoDB" id="7933542at2"/>
<name>A0A6B8KE10_9HYPH</name>
<gene>
    <name evidence="1" type="ORF">H2LOC_002645</name>
</gene>
<accession>A0A6B8KE10</accession>
<dbReference type="KEGG" id="mhey:H2LOC_002645"/>
<proteinExistence type="predicted"/>
<dbReference type="RefSeq" id="WP_136494969.1">
    <property type="nucleotide sequence ID" value="NZ_CP046052.1"/>
</dbReference>
<evidence type="ECO:0000313" key="2">
    <source>
        <dbReference type="Proteomes" id="UP000309061"/>
    </source>
</evidence>
<evidence type="ECO:0000313" key="1">
    <source>
        <dbReference type="EMBL" id="QGM44673.1"/>
    </source>
</evidence>
<keyword evidence="2" id="KW-1185">Reference proteome</keyword>
<organism evidence="1 2">
    <name type="scientific">Methylocystis heyeri</name>
    <dbReference type="NCBI Taxonomy" id="391905"/>
    <lineage>
        <taxon>Bacteria</taxon>
        <taxon>Pseudomonadati</taxon>
        <taxon>Pseudomonadota</taxon>
        <taxon>Alphaproteobacteria</taxon>
        <taxon>Hyphomicrobiales</taxon>
        <taxon>Methylocystaceae</taxon>
        <taxon>Methylocystis</taxon>
    </lineage>
</organism>
<sequence>MARKPGTKSEYVLFDVIYDDGSQRSNRRVPKDILGGLDGDEPARAVIEAQDREIAERSGRPMAAIKAVRRSS</sequence>
<reference evidence="1 2" key="1">
    <citation type="submission" date="2019-11" db="EMBL/GenBank/DDBJ databases">
        <title>The genome sequence of Methylocystis heyeri.</title>
        <authorList>
            <person name="Oshkin I.Y."/>
            <person name="Miroshnikov K."/>
            <person name="Dedysh S.N."/>
        </authorList>
    </citation>
    <scope>NUCLEOTIDE SEQUENCE [LARGE SCALE GENOMIC DNA]</scope>
    <source>
        <strain evidence="1 2">H2</strain>
    </source>
</reference>
<protein>
    <submittedName>
        <fullName evidence="1">Uncharacterized protein</fullName>
    </submittedName>
</protein>
<dbReference type="AlphaFoldDB" id="A0A6B8KE10"/>
<dbReference type="Proteomes" id="UP000309061">
    <property type="component" value="Chromosome"/>
</dbReference>